<reference evidence="4" key="4">
    <citation type="submission" date="2016-08" db="EMBL/GenBank/DDBJ databases">
        <title>Sequencing, assembly and comparative genomics of S. aureofaciens ATCC 10762.</title>
        <authorList>
            <person name="Gradnigo J.S."/>
            <person name="Johnson N."/>
            <person name="Somerville G.A."/>
        </authorList>
    </citation>
    <scope>NUCLEOTIDE SEQUENCE [LARGE SCALE GENOMIC DNA]</scope>
    <source>
        <strain evidence="4">ATCC 10762 / DSM 40127 / CCM 3239 / JCM 4008 / LMG 5968 / NBRC 12843 / NCIMB 8234 / A-377</strain>
    </source>
</reference>
<dbReference type="KEGG" id="kau:B6264_26890"/>
<feature type="transmembrane region" description="Helical" evidence="1">
    <location>
        <begin position="101"/>
        <end position="120"/>
    </location>
</feature>
<accession>A0A1E7N1N3</accession>
<comment type="caution">
    <text evidence="3">The sequence shown here is derived from an EMBL/GenBank/DDBJ whole genome shotgun (WGS) entry which is preliminary data.</text>
</comment>
<dbReference type="EMBL" id="JPRF03000043">
    <property type="protein sequence ID" value="OEV34608.1"/>
    <property type="molecule type" value="Genomic_DNA"/>
</dbReference>
<feature type="transmembrane region" description="Helical" evidence="1">
    <location>
        <begin position="38"/>
        <end position="59"/>
    </location>
</feature>
<gene>
    <name evidence="2" type="ORF">GCM10010502_74580</name>
    <name evidence="3" type="ORF">HS99_0008900</name>
</gene>
<evidence type="ECO:0000313" key="4">
    <source>
        <dbReference type="Proteomes" id="UP000037395"/>
    </source>
</evidence>
<evidence type="ECO:0000313" key="2">
    <source>
        <dbReference type="EMBL" id="GGV09000.1"/>
    </source>
</evidence>
<accession>A0A8H9LZI3</accession>
<dbReference type="Proteomes" id="UP000037395">
    <property type="component" value="Unassembled WGS sequence"/>
</dbReference>
<dbReference type="OrthoDB" id="4238967at2"/>
<reference evidence="3 4" key="2">
    <citation type="submission" date="2014-07" db="EMBL/GenBank/DDBJ databases">
        <authorList>
            <person name="Zhang J.E."/>
            <person name="Yang H."/>
            <person name="Guo J."/>
            <person name="Deng Z."/>
            <person name="Luo H."/>
            <person name="Luo M."/>
            <person name="Zhao B."/>
        </authorList>
    </citation>
    <scope>NUCLEOTIDE SEQUENCE [LARGE SCALE GENOMIC DNA]</scope>
    <source>
        <strain evidence="3">ATCC 10762</strain>
        <strain evidence="4">ATCC 10762 / DSM 40127 / CCM 3239 / JCM 4008 / LMG 5968 / NBRC 12843 / NCIMB 8234 / A-377</strain>
    </source>
</reference>
<organism evidence="3 4">
    <name type="scientific">Kitasatospora aureofaciens</name>
    <name type="common">Streptomyces aureofaciens</name>
    <dbReference type="NCBI Taxonomy" id="1894"/>
    <lineage>
        <taxon>Bacteria</taxon>
        <taxon>Bacillati</taxon>
        <taxon>Actinomycetota</taxon>
        <taxon>Actinomycetes</taxon>
        <taxon>Kitasatosporales</taxon>
        <taxon>Streptomycetaceae</taxon>
        <taxon>Kitasatospora</taxon>
    </lineage>
</organism>
<dbReference type="RefSeq" id="WP_030558395.1">
    <property type="nucleotide sequence ID" value="NZ_BMUB01000069.1"/>
</dbReference>
<keyword evidence="4" id="KW-1185">Reference proteome</keyword>
<reference evidence="3" key="3">
    <citation type="submission" date="2016-08" db="EMBL/GenBank/DDBJ databases">
        <title>Sequencing, Assembly and Comparative Genomics of S. aureofaciens ATCC 10762.</title>
        <authorList>
            <person name="Gradnigo J.S."/>
            <person name="Johnson N."/>
            <person name="Somerville G.A."/>
        </authorList>
    </citation>
    <scope>NUCLEOTIDE SEQUENCE [LARGE SCALE GENOMIC DNA]</scope>
    <source>
        <strain evidence="3">ATCC 10762</strain>
    </source>
</reference>
<dbReference type="EMBL" id="BMUB01000069">
    <property type="protein sequence ID" value="GGV09000.1"/>
    <property type="molecule type" value="Genomic_DNA"/>
</dbReference>
<reference evidence="2" key="5">
    <citation type="submission" date="2020-09" db="EMBL/GenBank/DDBJ databases">
        <authorList>
            <person name="Sun Q."/>
            <person name="Ohkuma M."/>
        </authorList>
    </citation>
    <scope>NUCLEOTIDE SEQUENCE</scope>
    <source>
        <strain evidence="2">JCM 4434</strain>
    </source>
</reference>
<reference evidence="2" key="1">
    <citation type="journal article" date="2014" name="Int. J. Syst. Evol. Microbiol.">
        <title>Complete genome sequence of Corynebacterium casei LMG S-19264T (=DSM 44701T), isolated from a smear-ripened cheese.</title>
        <authorList>
            <consortium name="US DOE Joint Genome Institute (JGI-PGF)"/>
            <person name="Walter F."/>
            <person name="Albersmeier A."/>
            <person name="Kalinowski J."/>
            <person name="Ruckert C."/>
        </authorList>
    </citation>
    <scope>NUCLEOTIDE SEQUENCE</scope>
    <source>
        <strain evidence="2">JCM 4434</strain>
    </source>
</reference>
<feature type="transmembrane region" description="Helical" evidence="1">
    <location>
        <begin position="71"/>
        <end position="95"/>
    </location>
</feature>
<protein>
    <submittedName>
        <fullName evidence="3">Uncharacterized protein</fullName>
    </submittedName>
</protein>
<keyword evidence="1" id="KW-0812">Transmembrane</keyword>
<dbReference type="AlphaFoldDB" id="A0A1E7N1N3"/>
<dbReference type="Proteomes" id="UP000610124">
    <property type="component" value="Unassembled WGS sequence"/>
</dbReference>
<proteinExistence type="predicted"/>
<keyword evidence="1" id="KW-1133">Transmembrane helix</keyword>
<dbReference type="GeneID" id="97490311"/>
<keyword evidence="1" id="KW-0472">Membrane</keyword>
<evidence type="ECO:0000256" key="1">
    <source>
        <dbReference type="SAM" id="Phobius"/>
    </source>
</evidence>
<evidence type="ECO:0000313" key="3">
    <source>
        <dbReference type="EMBL" id="OEV34608.1"/>
    </source>
</evidence>
<sequence>MIFVVVPVLAVVFSVGLLVAVARLRPDGMTPHAALAPVPNVLASVVVLLSSFEVVTGWANRASSHPLHPPAVVFVLDVLAAACLLAYPAVAGLPYTWRNRILVGMFALPVGAVLALAWDLQR</sequence>
<name>A0A1E7N1N3_KITAU</name>